<dbReference type="Proteomes" id="UP001168098">
    <property type="component" value="Unassembled WGS sequence"/>
</dbReference>
<dbReference type="InterPro" id="IPR058922">
    <property type="entry name" value="WHD_DRP"/>
</dbReference>
<evidence type="ECO:0000259" key="3">
    <source>
        <dbReference type="Pfam" id="PF23559"/>
    </source>
</evidence>
<keyword evidence="2" id="KW-0611">Plant defense</keyword>
<reference evidence="4 5" key="1">
    <citation type="journal article" date="2023" name="BMC Biotechnol.">
        <title>Vitis rotundifolia cv Carlos genome sequencing.</title>
        <authorList>
            <person name="Huff M."/>
            <person name="Hulse-Kemp A."/>
            <person name="Scheffler B."/>
            <person name="Youngblood R."/>
            <person name="Simpson S."/>
            <person name="Babiker E."/>
            <person name="Staton M."/>
        </authorList>
    </citation>
    <scope>NUCLEOTIDE SEQUENCE [LARGE SCALE GENOMIC DNA]</scope>
    <source>
        <tissue evidence="4">Leaf</tissue>
    </source>
</reference>
<dbReference type="GO" id="GO:0006952">
    <property type="term" value="P:defense response"/>
    <property type="evidence" value="ECO:0007669"/>
    <property type="project" value="UniProtKB-KW"/>
</dbReference>
<gene>
    <name evidence="4" type="ORF">PVL29_016151</name>
</gene>
<dbReference type="PANTHER" id="PTHR36766">
    <property type="entry name" value="PLANT BROAD-SPECTRUM MILDEW RESISTANCE PROTEIN RPW8"/>
    <property type="match status" value="1"/>
</dbReference>
<protein>
    <recommendedName>
        <fullName evidence="3">Disease resistance protein winged helix domain-containing protein</fullName>
    </recommendedName>
</protein>
<evidence type="ECO:0000313" key="4">
    <source>
        <dbReference type="EMBL" id="KAJ9687546.1"/>
    </source>
</evidence>
<name>A0AA38ZEI0_VITRO</name>
<dbReference type="Pfam" id="PF23559">
    <property type="entry name" value="WHD_DRP"/>
    <property type="match status" value="1"/>
</dbReference>
<dbReference type="AlphaFoldDB" id="A0AA38ZEI0"/>
<evidence type="ECO:0000256" key="2">
    <source>
        <dbReference type="ARBA" id="ARBA00022821"/>
    </source>
</evidence>
<keyword evidence="1" id="KW-0677">Repeat</keyword>
<keyword evidence="5" id="KW-1185">Reference proteome</keyword>
<feature type="domain" description="Disease resistance protein winged helix" evidence="3">
    <location>
        <begin position="1"/>
        <end position="51"/>
    </location>
</feature>
<evidence type="ECO:0000313" key="5">
    <source>
        <dbReference type="Proteomes" id="UP001168098"/>
    </source>
</evidence>
<comment type="caution">
    <text evidence="4">The sequence shown here is derived from an EMBL/GenBank/DDBJ whole genome shotgun (WGS) entry which is preliminary data.</text>
</comment>
<dbReference type="PANTHER" id="PTHR36766:SF51">
    <property type="entry name" value="DISEASE RESISTANCE RPP13-LIKE PROTEIN 1"/>
    <property type="match status" value="1"/>
</dbReference>
<dbReference type="InterPro" id="IPR032675">
    <property type="entry name" value="LRR_dom_sf"/>
</dbReference>
<dbReference type="SUPFAM" id="SSF52058">
    <property type="entry name" value="L domain-like"/>
    <property type="match status" value="1"/>
</dbReference>
<accession>A0AA38ZEI0</accession>
<evidence type="ECO:0000256" key="1">
    <source>
        <dbReference type="ARBA" id="ARBA00022737"/>
    </source>
</evidence>
<sequence length="168" mass="19884">MAEGFLQPRDNKRMEEVGEMYFRELISKSFFKKSITKESSFVMHDLVHDLAQHISGKFCVQLEINKVQKIPEKACHLLYFKSDYDEMVTFERFKALNKVNHLRTFVESKIYYGYQLSKRVLYDILPKISYLRILSLRGYAITNLPHSIGNLKFLRYLDLSNTNIEKLS</sequence>
<proteinExistence type="predicted"/>
<dbReference type="EMBL" id="JARBHA010000012">
    <property type="protein sequence ID" value="KAJ9687546.1"/>
    <property type="molecule type" value="Genomic_DNA"/>
</dbReference>
<dbReference type="Gene3D" id="3.80.10.10">
    <property type="entry name" value="Ribonuclease Inhibitor"/>
    <property type="match status" value="1"/>
</dbReference>
<organism evidence="4 5">
    <name type="scientific">Vitis rotundifolia</name>
    <name type="common">Muscadine grape</name>
    <dbReference type="NCBI Taxonomy" id="103349"/>
    <lineage>
        <taxon>Eukaryota</taxon>
        <taxon>Viridiplantae</taxon>
        <taxon>Streptophyta</taxon>
        <taxon>Embryophyta</taxon>
        <taxon>Tracheophyta</taxon>
        <taxon>Spermatophyta</taxon>
        <taxon>Magnoliopsida</taxon>
        <taxon>eudicotyledons</taxon>
        <taxon>Gunneridae</taxon>
        <taxon>Pentapetalae</taxon>
        <taxon>rosids</taxon>
        <taxon>Vitales</taxon>
        <taxon>Vitaceae</taxon>
        <taxon>Viteae</taxon>
        <taxon>Vitis</taxon>
    </lineage>
</organism>